<dbReference type="AlphaFoldDB" id="A0A6M8HZ82"/>
<proteinExistence type="predicted"/>
<dbReference type="EMBL" id="CP053711">
    <property type="protein sequence ID" value="QKE93702.1"/>
    <property type="molecule type" value="Genomic_DNA"/>
</dbReference>
<organism evidence="1 2">
    <name type="scientific">Lichenicola cladoniae</name>
    <dbReference type="NCBI Taxonomy" id="1484109"/>
    <lineage>
        <taxon>Bacteria</taxon>
        <taxon>Pseudomonadati</taxon>
        <taxon>Pseudomonadota</taxon>
        <taxon>Alphaproteobacteria</taxon>
        <taxon>Acetobacterales</taxon>
        <taxon>Acetobacteraceae</taxon>
        <taxon>Lichenicola</taxon>
    </lineage>
</organism>
<dbReference type="RefSeq" id="WP_171837771.1">
    <property type="nucleotide sequence ID" value="NZ_CP053711.1"/>
</dbReference>
<keyword evidence="2" id="KW-1185">Reference proteome</keyword>
<gene>
    <name evidence="1" type="ORF">HN018_26570</name>
</gene>
<reference evidence="1 2" key="1">
    <citation type="journal article" date="2014" name="World J. Microbiol. Biotechnol.">
        <title>Biodiversity and physiological characteristics of Antarctic and Arctic lichens-associated bacteria.</title>
        <authorList>
            <person name="Lee Y.M."/>
            <person name="Kim E.H."/>
            <person name="Lee H.K."/>
            <person name="Hong S.G."/>
        </authorList>
    </citation>
    <scope>NUCLEOTIDE SEQUENCE [LARGE SCALE GENOMIC DNA]</scope>
    <source>
        <strain evidence="1 2">PAMC 26569</strain>
        <plasmid evidence="1">unnamed4</plasmid>
    </source>
</reference>
<sequence>MPPLRAHRSTSDFTGWQLIVRCDACQRTVEMAIAALLVRRLRCLGRGAVPTMVRVERGSPRAVLIEPGSS</sequence>
<evidence type="ECO:0000313" key="1">
    <source>
        <dbReference type="EMBL" id="QKE93702.1"/>
    </source>
</evidence>
<protein>
    <submittedName>
        <fullName evidence="1">Uncharacterized protein</fullName>
    </submittedName>
</protein>
<dbReference type="Proteomes" id="UP000500767">
    <property type="component" value="Plasmid unnamed4"/>
</dbReference>
<evidence type="ECO:0000313" key="2">
    <source>
        <dbReference type="Proteomes" id="UP000500767"/>
    </source>
</evidence>
<accession>A0A6M8HZ82</accession>
<geneLocation type="plasmid" evidence="1 2">
    <name>unnamed4</name>
</geneLocation>
<name>A0A6M8HZ82_9PROT</name>
<keyword evidence="1" id="KW-0614">Plasmid</keyword>
<dbReference type="KEGG" id="lck:HN018_26570"/>